<dbReference type="AlphaFoldDB" id="A0A7Y9U5S0"/>
<comment type="caution">
    <text evidence="1">The sequence shown here is derived from an EMBL/GenBank/DDBJ whole genome shotgun (WGS) entry which is preliminary data.</text>
</comment>
<proteinExistence type="predicted"/>
<evidence type="ECO:0000313" key="1">
    <source>
        <dbReference type="EMBL" id="NYG33238.1"/>
    </source>
</evidence>
<accession>A0A7Y9U5S0</accession>
<dbReference type="EMBL" id="JACCFH010000001">
    <property type="protein sequence ID" value="NYG33238.1"/>
    <property type="molecule type" value="Genomic_DNA"/>
</dbReference>
<dbReference type="Proteomes" id="UP000518288">
    <property type="component" value="Unassembled WGS sequence"/>
</dbReference>
<organism evidence="1 2">
    <name type="scientific">Sphaerotilus montanus</name>
    <dbReference type="NCBI Taxonomy" id="522889"/>
    <lineage>
        <taxon>Bacteria</taxon>
        <taxon>Pseudomonadati</taxon>
        <taxon>Pseudomonadota</taxon>
        <taxon>Betaproteobacteria</taxon>
        <taxon>Burkholderiales</taxon>
        <taxon>Sphaerotilaceae</taxon>
        <taxon>Sphaerotilus</taxon>
    </lineage>
</organism>
<name>A0A7Y9U5S0_9BURK</name>
<gene>
    <name evidence="1" type="ORF">BDD16_002224</name>
</gene>
<keyword evidence="2" id="KW-1185">Reference proteome</keyword>
<dbReference type="RefSeq" id="WP_179634029.1">
    <property type="nucleotide sequence ID" value="NZ_CAXYYM010000013.1"/>
</dbReference>
<sequence length="49" mass="5498">MCRARFKPAHRNASFSELLVTNAEHITAAVSRRFTSGAESTFVLRPTDF</sequence>
<protein>
    <submittedName>
        <fullName evidence="1">Uncharacterized protein</fullName>
    </submittedName>
</protein>
<reference evidence="1 2" key="1">
    <citation type="submission" date="2020-07" db="EMBL/GenBank/DDBJ databases">
        <title>Genomic Encyclopedia of Archaeal and Bacterial Type Strains, Phase II (KMG-II): from individual species to whole genera.</title>
        <authorList>
            <person name="Goeker M."/>
        </authorList>
    </citation>
    <scope>NUCLEOTIDE SEQUENCE [LARGE SCALE GENOMIC DNA]</scope>
    <source>
        <strain evidence="1 2">DSM 21226</strain>
    </source>
</reference>
<evidence type="ECO:0000313" key="2">
    <source>
        <dbReference type="Proteomes" id="UP000518288"/>
    </source>
</evidence>